<feature type="region of interest" description="Disordered" evidence="5">
    <location>
        <begin position="321"/>
        <end position="342"/>
    </location>
</feature>
<dbReference type="GO" id="GO:0055085">
    <property type="term" value="P:transmembrane transport"/>
    <property type="evidence" value="ECO:0007669"/>
    <property type="project" value="UniProtKB-ARBA"/>
</dbReference>
<dbReference type="AlphaFoldDB" id="A0A8J3JH27"/>
<evidence type="ECO:0000259" key="6">
    <source>
        <dbReference type="PROSITE" id="PS50893"/>
    </source>
</evidence>
<dbReference type="InterPro" id="IPR003593">
    <property type="entry name" value="AAA+_ATPase"/>
</dbReference>
<dbReference type="Pfam" id="PF00005">
    <property type="entry name" value="ABC_tran"/>
    <property type="match status" value="1"/>
</dbReference>
<reference evidence="7" key="1">
    <citation type="submission" date="2021-01" db="EMBL/GenBank/DDBJ databases">
        <title>Whole genome shotgun sequence of Actinocatenispora rupis NBRC 107355.</title>
        <authorList>
            <person name="Komaki H."/>
            <person name="Tamura T."/>
        </authorList>
    </citation>
    <scope>NUCLEOTIDE SEQUENCE</scope>
    <source>
        <strain evidence="7">NBRC 107355</strain>
    </source>
</reference>
<evidence type="ECO:0000256" key="5">
    <source>
        <dbReference type="SAM" id="MobiDB-lite"/>
    </source>
</evidence>
<evidence type="ECO:0000256" key="3">
    <source>
        <dbReference type="ARBA" id="ARBA00022741"/>
    </source>
</evidence>
<dbReference type="Pfam" id="PF08352">
    <property type="entry name" value="oligo_HPY"/>
    <property type="match status" value="1"/>
</dbReference>
<dbReference type="RefSeq" id="WP_203664191.1">
    <property type="nucleotide sequence ID" value="NZ_BAAAZM010000025.1"/>
</dbReference>
<proteinExistence type="inferred from homology"/>
<evidence type="ECO:0000313" key="7">
    <source>
        <dbReference type="EMBL" id="GID15763.1"/>
    </source>
</evidence>
<dbReference type="Gene3D" id="3.40.50.300">
    <property type="entry name" value="P-loop containing nucleotide triphosphate hydrolases"/>
    <property type="match status" value="1"/>
</dbReference>
<dbReference type="GO" id="GO:0005524">
    <property type="term" value="F:ATP binding"/>
    <property type="evidence" value="ECO:0007669"/>
    <property type="project" value="UniProtKB-KW"/>
</dbReference>
<protein>
    <submittedName>
        <fullName evidence="7">ABC transporter ATP-binding protein</fullName>
    </submittedName>
</protein>
<dbReference type="CDD" id="cd03257">
    <property type="entry name" value="ABC_NikE_OppD_transporters"/>
    <property type="match status" value="1"/>
</dbReference>
<keyword evidence="8" id="KW-1185">Reference proteome</keyword>
<dbReference type="InterPro" id="IPR050319">
    <property type="entry name" value="ABC_transp_ATP-bind"/>
</dbReference>
<dbReference type="FunFam" id="3.40.50.300:FF:000016">
    <property type="entry name" value="Oligopeptide ABC transporter ATP-binding component"/>
    <property type="match status" value="1"/>
</dbReference>
<dbReference type="GO" id="GO:0016887">
    <property type="term" value="F:ATP hydrolysis activity"/>
    <property type="evidence" value="ECO:0007669"/>
    <property type="project" value="InterPro"/>
</dbReference>
<evidence type="ECO:0000256" key="1">
    <source>
        <dbReference type="ARBA" id="ARBA00005417"/>
    </source>
</evidence>
<keyword evidence="3" id="KW-0547">Nucleotide-binding</keyword>
<dbReference type="EMBL" id="BOMB01000047">
    <property type="protein sequence ID" value="GID15763.1"/>
    <property type="molecule type" value="Genomic_DNA"/>
</dbReference>
<dbReference type="GO" id="GO:0015833">
    <property type="term" value="P:peptide transport"/>
    <property type="evidence" value="ECO:0007669"/>
    <property type="project" value="InterPro"/>
</dbReference>
<dbReference type="PROSITE" id="PS00211">
    <property type="entry name" value="ABC_TRANSPORTER_1"/>
    <property type="match status" value="1"/>
</dbReference>
<name>A0A8J3JH27_9ACTN</name>
<gene>
    <name evidence="7" type="ORF">Aru02nite_66520</name>
</gene>
<dbReference type="SMART" id="SM00382">
    <property type="entry name" value="AAA"/>
    <property type="match status" value="1"/>
</dbReference>
<dbReference type="InterPro" id="IPR013563">
    <property type="entry name" value="Oligopep_ABC_C"/>
</dbReference>
<dbReference type="Proteomes" id="UP000612808">
    <property type="component" value="Unassembled WGS sequence"/>
</dbReference>
<dbReference type="PANTHER" id="PTHR43776:SF7">
    <property type="entry name" value="D,D-DIPEPTIDE TRANSPORT ATP-BINDING PROTEIN DDPF-RELATED"/>
    <property type="match status" value="1"/>
</dbReference>
<dbReference type="NCBIfam" id="TIGR01727">
    <property type="entry name" value="oligo_HPY"/>
    <property type="match status" value="1"/>
</dbReference>
<accession>A0A8J3JH27</accession>
<dbReference type="PANTHER" id="PTHR43776">
    <property type="entry name" value="TRANSPORT ATP-BINDING PROTEIN"/>
    <property type="match status" value="1"/>
</dbReference>
<keyword evidence="2" id="KW-0813">Transport</keyword>
<dbReference type="InterPro" id="IPR003439">
    <property type="entry name" value="ABC_transporter-like_ATP-bd"/>
</dbReference>
<dbReference type="SUPFAM" id="SSF52540">
    <property type="entry name" value="P-loop containing nucleoside triphosphate hydrolases"/>
    <property type="match status" value="1"/>
</dbReference>
<evidence type="ECO:0000313" key="8">
    <source>
        <dbReference type="Proteomes" id="UP000612808"/>
    </source>
</evidence>
<feature type="domain" description="ABC transporter" evidence="6">
    <location>
        <begin position="31"/>
        <end position="271"/>
    </location>
</feature>
<dbReference type="PROSITE" id="PS50893">
    <property type="entry name" value="ABC_TRANSPORTER_2"/>
    <property type="match status" value="1"/>
</dbReference>
<dbReference type="InterPro" id="IPR017871">
    <property type="entry name" value="ABC_transporter-like_CS"/>
</dbReference>
<comment type="similarity">
    <text evidence="1">Belongs to the ABC transporter superfamily.</text>
</comment>
<sequence>MIEDTPQPPAGTRPADDDLVRATGVVKYFPIRRGIIFKHEIGQVRAVDGVDLTVRRGETLGLVGETGCGKSTLARCLTRLYPLTAGQVVFDGTDISTLNRGQLRPFRRDVQMIFQDPYGSLNPRRRVGSIIGDPFAIHGVADGAERKRKVQELMELVGLNPEHYNRFPADFSGGQRQRIGVARALALRPKLIVCDEPVSALDVSIQAQIINLLESLQDDFGLTYVFIAHDLSVVEHVSDRVGVMYLGRLVELAEVDELYRHPHHPYTVALLSAAGTPDPNKARKRERILLTGDVPSPIDPPSGCRFHPRCPKARDRCSVDDPVLMPGTDRRPGAEPTGDGHVTACHYPVLPGEVLAGRT</sequence>
<dbReference type="InterPro" id="IPR027417">
    <property type="entry name" value="P-loop_NTPase"/>
</dbReference>
<keyword evidence="4 7" id="KW-0067">ATP-binding</keyword>
<comment type="caution">
    <text evidence="7">The sequence shown here is derived from an EMBL/GenBank/DDBJ whole genome shotgun (WGS) entry which is preliminary data.</text>
</comment>
<organism evidence="7 8">
    <name type="scientific">Actinocatenispora rupis</name>
    <dbReference type="NCBI Taxonomy" id="519421"/>
    <lineage>
        <taxon>Bacteria</taxon>
        <taxon>Bacillati</taxon>
        <taxon>Actinomycetota</taxon>
        <taxon>Actinomycetes</taxon>
        <taxon>Micromonosporales</taxon>
        <taxon>Micromonosporaceae</taxon>
        <taxon>Actinocatenispora</taxon>
    </lineage>
</organism>
<evidence type="ECO:0000256" key="4">
    <source>
        <dbReference type="ARBA" id="ARBA00022840"/>
    </source>
</evidence>
<evidence type="ECO:0000256" key="2">
    <source>
        <dbReference type="ARBA" id="ARBA00022448"/>
    </source>
</evidence>